<proteinExistence type="predicted"/>
<organism evidence="1 2">
    <name type="scientific">Ooceraea biroi</name>
    <name type="common">Clonal raider ant</name>
    <name type="synonym">Cerapachys biroi</name>
    <dbReference type="NCBI Taxonomy" id="2015173"/>
    <lineage>
        <taxon>Eukaryota</taxon>
        <taxon>Metazoa</taxon>
        <taxon>Ecdysozoa</taxon>
        <taxon>Arthropoda</taxon>
        <taxon>Hexapoda</taxon>
        <taxon>Insecta</taxon>
        <taxon>Pterygota</taxon>
        <taxon>Neoptera</taxon>
        <taxon>Endopterygota</taxon>
        <taxon>Hymenoptera</taxon>
        <taxon>Apocrita</taxon>
        <taxon>Aculeata</taxon>
        <taxon>Formicoidea</taxon>
        <taxon>Formicidae</taxon>
        <taxon>Dorylinae</taxon>
        <taxon>Ooceraea</taxon>
    </lineage>
</organism>
<sequence length="118" mass="13475">MTLPPLKDNGRAACAAVRLTRRDLKPSMNVHLTAIRREFAARANESTQVSRLSRSYSCYPRDSFFPKIEEKLRFPRRTPATSDINFKFLLTAPANLDDVILTFDRCTYTCSGTESLRE</sequence>
<evidence type="ECO:0000313" key="1">
    <source>
        <dbReference type="EMBL" id="EZA48162.1"/>
    </source>
</evidence>
<dbReference type="AlphaFoldDB" id="A0A026VWQ0"/>
<keyword evidence="2" id="KW-1185">Reference proteome</keyword>
<dbReference type="Proteomes" id="UP000053097">
    <property type="component" value="Unassembled WGS sequence"/>
</dbReference>
<accession>A0A026VWQ0</accession>
<name>A0A026VWQ0_OOCBI</name>
<reference evidence="1 2" key="1">
    <citation type="journal article" date="2014" name="Curr. Biol.">
        <title>The genome of the clonal raider ant Cerapachys biroi.</title>
        <authorList>
            <person name="Oxley P.R."/>
            <person name="Ji L."/>
            <person name="Fetter-Pruneda I."/>
            <person name="McKenzie S.K."/>
            <person name="Li C."/>
            <person name="Hu H."/>
            <person name="Zhang G."/>
            <person name="Kronauer D.J."/>
        </authorList>
    </citation>
    <scope>NUCLEOTIDE SEQUENCE [LARGE SCALE GENOMIC DNA]</scope>
</reference>
<protein>
    <submittedName>
        <fullName evidence="1">Uncharacterized protein</fullName>
    </submittedName>
</protein>
<dbReference type="EMBL" id="KK107672">
    <property type="protein sequence ID" value="EZA48162.1"/>
    <property type="molecule type" value="Genomic_DNA"/>
</dbReference>
<gene>
    <name evidence="1" type="ORF">X777_14047</name>
</gene>
<evidence type="ECO:0000313" key="2">
    <source>
        <dbReference type="Proteomes" id="UP000053097"/>
    </source>
</evidence>